<keyword evidence="2" id="KW-1185">Reference proteome</keyword>
<accession>A0ACC0BX48</accession>
<name>A0ACC0BX48_CATRO</name>
<comment type="caution">
    <text evidence="1">The sequence shown here is derived from an EMBL/GenBank/DDBJ whole genome shotgun (WGS) entry which is preliminary data.</text>
</comment>
<evidence type="ECO:0000313" key="1">
    <source>
        <dbReference type="EMBL" id="KAI5677258.1"/>
    </source>
</evidence>
<dbReference type="Proteomes" id="UP001060085">
    <property type="component" value="Linkage Group LG02"/>
</dbReference>
<sequence length="100" mass="11960">MSHLRTVMRLLHLLSSRLALPIPSSRCAIYRAYELPLPFFVPHDWLLKKSFVLHGFFKSEKTRMREEEKKEGEEEEKEGKKRRKEGEEQVKEEEENSSEK</sequence>
<organism evidence="1 2">
    <name type="scientific">Catharanthus roseus</name>
    <name type="common">Madagascar periwinkle</name>
    <name type="synonym">Vinca rosea</name>
    <dbReference type="NCBI Taxonomy" id="4058"/>
    <lineage>
        <taxon>Eukaryota</taxon>
        <taxon>Viridiplantae</taxon>
        <taxon>Streptophyta</taxon>
        <taxon>Embryophyta</taxon>
        <taxon>Tracheophyta</taxon>
        <taxon>Spermatophyta</taxon>
        <taxon>Magnoliopsida</taxon>
        <taxon>eudicotyledons</taxon>
        <taxon>Gunneridae</taxon>
        <taxon>Pentapetalae</taxon>
        <taxon>asterids</taxon>
        <taxon>lamiids</taxon>
        <taxon>Gentianales</taxon>
        <taxon>Apocynaceae</taxon>
        <taxon>Rauvolfioideae</taxon>
        <taxon>Vinceae</taxon>
        <taxon>Catharanthinae</taxon>
        <taxon>Catharanthus</taxon>
    </lineage>
</organism>
<gene>
    <name evidence="1" type="ORF">M9H77_08208</name>
</gene>
<protein>
    <submittedName>
        <fullName evidence="1">Uncharacterized protein</fullName>
    </submittedName>
</protein>
<proteinExistence type="predicted"/>
<reference evidence="2" key="1">
    <citation type="journal article" date="2023" name="Nat. Plants">
        <title>Single-cell RNA sequencing provides a high-resolution roadmap for understanding the multicellular compartmentation of specialized metabolism.</title>
        <authorList>
            <person name="Sun S."/>
            <person name="Shen X."/>
            <person name="Li Y."/>
            <person name="Li Y."/>
            <person name="Wang S."/>
            <person name="Li R."/>
            <person name="Zhang H."/>
            <person name="Shen G."/>
            <person name="Guo B."/>
            <person name="Wei J."/>
            <person name="Xu J."/>
            <person name="St-Pierre B."/>
            <person name="Chen S."/>
            <person name="Sun C."/>
        </authorList>
    </citation>
    <scope>NUCLEOTIDE SEQUENCE [LARGE SCALE GENOMIC DNA]</scope>
</reference>
<evidence type="ECO:0000313" key="2">
    <source>
        <dbReference type="Proteomes" id="UP001060085"/>
    </source>
</evidence>
<dbReference type="EMBL" id="CM044702">
    <property type="protein sequence ID" value="KAI5677258.1"/>
    <property type="molecule type" value="Genomic_DNA"/>
</dbReference>